<gene>
    <name evidence="13" type="primary">LOC108561736</name>
</gene>
<comment type="cofactor">
    <cofactor evidence="1">
        <name>Zn(2+)</name>
        <dbReference type="ChEBI" id="CHEBI:29105"/>
    </cofactor>
</comment>
<keyword evidence="9" id="KW-0812">Transmembrane</keyword>
<keyword evidence="5" id="KW-0479">Metal-binding</keyword>
<keyword evidence="6" id="KW-0378">Hydrolase</keyword>
<dbReference type="Gene3D" id="3.40.390.10">
    <property type="entry name" value="Collagenase (Catalytic Domain)"/>
    <property type="match status" value="1"/>
</dbReference>
<dbReference type="Pfam" id="PF05649">
    <property type="entry name" value="Peptidase_M13_N"/>
    <property type="match status" value="1"/>
</dbReference>
<evidence type="ECO:0000313" key="12">
    <source>
        <dbReference type="Proteomes" id="UP000695000"/>
    </source>
</evidence>
<evidence type="ECO:0000259" key="10">
    <source>
        <dbReference type="Pfam" id="PF01431"/>
    </source>
</evidence>
<dbReference type="InterPro" id="IPR008753">
    <property type="entry name" value="Peptidase_M13_N"/>
</dbReference>
<organism evidence="12 13">
    <name type="scientific">Nicrophorus vespilloides</name>
    <name type="common">Boreal carrion beetle</name>
    <dbReference type="NCBI Taxonomy" id="110193"/>
    <lineage>
        <taxon>Eukaryota</taxon>
        <taxon>Metazoa</taxon>
        <taxon>Ecdysozoa</taxon>
        <taxon>Arthropoda</taxon>
        <taxon>Hexapoda</taxon>
        <taxon>Insecta</taxon>
        <taxon>Pterygota</taxon>
        <taxon>Neoptera</taxon>
        <taxon>Endopterygota</taxon>
        <taxon>Coleoptera</taxon>
        <taxon>Polyphaga</taxon>
        <taxon>Staphyliniformia</taxon>
        <taxon>Silphidae</taxon>
        <taxon>Nicrophorinae</taxon>
        <taxon>Nicrophorus</taxon>
    </lineage>
</organism>
<dbReference type="InterPro" id="IPR018497">
    <property type="entry name" value="Peptidase_M13_C"/>
</dbReference>
<keyword evidence="12" id="KW-1185">Reference proteome</keyword>
<accession>A0ABM1ML46</accession>
<keyword evidence="9" id="KW-0472">Membrane</keyword>
<dbReference type="PANTHER" id="PTHR11733:SF167">
    <property type="entry name" value="FI17812P1-RELATED"/>
    <property type="match status" value="1"/>
</dbReference>
<evidence type="ECO:0000256" key="5">
    <source>
        <dbReference type="ARBA" id="ARBA00022723"/>
    </source>
</evidence>
<keyword evidence="7" id="KW-0862">Zinc</keyword>
<keyword evidence="8" id="KW-0482">Metalloprotease</keyword>
<sequence length="783" mass="88966">MSVKMTRYKHADFADDDSVGSVQLTEGISSSATHIRYHTGSSMWKKRSMLEKALLVLVGTLLFVVMVLAFLLSSADRRIREAKLVNHKPTTIPDELSMMPCLNKSCIHIANGILESMDPAVDPCEDFYSYACDGWIRANPIPEGKSTWNSFLKLEQKNQQIIKHVLEQPLDDLKSKAEQKAKLYYESCLDLNDTVENLGAKPMLELLKNIGGWNITDSGFNVNRWSLQNTLQIIQNQYNIGGLFSYAVGEDDKNSTRHVLQVDQSGLTLPTREHYLNKTEHEKILNAYLDYMTKVGELLGGDPNSTRDQMSGVIEFETKLANITIPNELRRDEETLYNLLSVAELQDRAGFINWQLFFDNAMRIVNKKISSKDDVVVYAPEYLSNLTLLIEEYNKTAEGKIVLNNYLVWQTVRTFTGCLSKAFRDAYKGLRKAMMGSESGEEAQWRYCVSDTTNVLGFAVGAIFVREVFHGDSKVHAETMINDVRTAFKRNFKNLDWMDKETRKAAEIKADAISDMIGYPDFIQDPKLLDERYAILEVRNDTYFENNINLNKYTLRKNLEKINQPVKKTTWSMSPSTVNAYYTPTKNQMVFPAGILQSPFYDPSFPSSLNFGGMGVVVGHELTHGFDDQGREFDKDGNLHQWWNNKTIEKFKARTKCVARQYSKYQLNGKNLNGNQTLGENIADNGGLKAAFHAYMDHMKGKPDPQMLPGLSLNHKQLFFVAFAQVWCTAVTKESASLQIEKDPHSPGRYRVIGSLTNLREFSDEFKCKPGSPMNPKGKCEVW</sequence>
<evidence type="ECO:0000259" key="11">
    <source>
        <dbReference type="Pfam" id="PF05649"/>
    </source>
</evidence>
<dbReference type="Pfam" id="PF01431">
    <property type="entry name" value="Peptidase_M13"/>
    <property type="match status" value="1"/>
</dbReference>
<dbReference type="Proteomes" id="UP000695000">
    <property type="component" value="Unplaced"/>
</dbReference>
<dbReference type="Gene3D" id="1.10.1380.10">
    <property type="entry name" value="Neutral endopeptidase , domain2"/>
    <property type="match status" value="1"/>
</dbReference>
<name>A0ABM1ML46_NICVS</name>
<protein>
    <submittedName>
        <fullName evidence="13">Endothelin-converting enzyme 1 isoform X1</fullName>
    </submittedName>
</protein>
<keyword evidence="4" id="KW-0645">Protease</keyword>
<dbReference type="CDD" id="cd08662">
    <property type="entry name" value="M13"/>
    <property type="match status" value="1"/>
</dbReference>
<comment type="similarity">
    <text evidence="3">Belongs to the peptidase M13 family.</text>
</comment>
<comment type="subcellular location">
    <subcellularLocation>
        <location evidence="2">Cell membrane</location>
        <topology evidence="2">Single-pass type II membrane protein</topology>
    </subcellularLocation>
</comment>
<proteinExistence type="inferred from homology"/>
<evidence type="ECO:0000256" key="9">
    <source>
        <dbReference type="SAM" id="Phobius"/>
    </source>
</evidence>
<dbReference type="PRINTS" id="PR00786">
    <property type="entry name" value="NEPRILYSIN"/>
</dbReference>
<dbReference type="PANTHER" id="PTHR11733">
    <property type="entry name" value="ZINC METALLOPROTEASE FAMILY M13 NEPRILYSIN-RELATED"/>
    <property type="match status" value="1"/>
</dbReference>
<dbReference type="InterPro" id="IPR024079">
    <property type="entry name" value="MetalloPept_cat_dom_sf"/>
</dbReference>
<feature type="domain" description="Peptidase M13 N-terminal" evidence="11">
    <location>
        <begin position="123"/>
        <end position="520"/>
    </location>
</feature>
<evidence type="ECO:0000256" key="3">
    <source>
        <dbReference type="ARBA" id="ARBA00007357"/>
    </source>
</evidence>
<dbReference type="GeneID" id="108561736"/>
<evidence type="ECO:0000256" key="1">
    <source>
        <dbReference type="ARBA" id="ARBA00001947"/>
    </source>
</evidence>
<reference evidence="13" key="1">
    <citation type="submission" date="2025-08" db="UniProtKB">
        <authorList>
            <consortium name="RefSeq"/>
        </authorList>
    </citation>
    <scope>IDENTIFICATION</scope>
    <source>
        <tissue evidence="13">Whole Larva</tissue>
    </source>
</reference>
<evidence type="ECO:0000256" key="7">
    <source>
        <dbReference type="ARBA" id="ARBA00022833"/>
    </source>
</evidence>
<dbReference type="RefSeq" id="XP_017775296.1">
    <property type="nucleotide sequence ID" value="XM_017919807.1"/>
</dbReference>
<evidence type="ECO:0000256" key="2">
    <source>
        <dbReference type="ARBA" id="ARBA00004401"/>
    </source>
</evidence>
<feature type="transmembrane region" description="Helical" evidence="9">
    <location>
        <begin position="53"/>
        <end position="72"/>
    </location>
</feature>
<dbReference type="InterPro" id="IPR000718">
    <property type="entry name" value="Peptidase_M13"/>
</dbReference>
<evidence type="ECO:0000256" key="6">
    <source>
        <dbReference type="ARBA" id="ARBA00022801"/>
    </source>
</evidence>
<evidence type="ECO:0000256" key="8">
    <source>
        <dbReference type="ARBA" id="ARBA00023049"/>
    </source>
</evidence>
<evidence type="ECO:0000313" key="13">
    <source>
        <dbReference type="RefSeq" id="XP_017775296.1"/>
    </source>
</evidence>
<dbReference type="InterPro" id="IPR042089">
    <property type="entry name" value="Peptidase_M13_dom_2"/>
</dbReference>
<dbReference type="SUPFAM" id="SSF55486">
    <property type="entry name" value="Metalloproteases ('zincins'), catalytic domain"/>
    <property type="match status" value="1"/>
</dbReference>
<dbReference type="PROSITE" id="PS51885">
    <property type="entry name" value="NEPRILYSIN"/>
    <property type="match status" value="1"/>
</dbReference>
<keyword evidence="9" id="KW-1133">Transmembrane helix</keyword>
<feature type="domain" description="Peptidase M13 C-terminal" evidence="10">
    <location>
        <begin position="579"/>
        <end position="782"/>
    </location>
</feature>
<evidence type="ECO:0000256" key="4">
    <source>
        <dbReference type="ARBA" id="ARBA00022670"/>
    </source>
</evidence>